<proteinExistence type="predicted"/>
<evidence type="ECO:0000313" key="1">
    <source>
        <dbReference type="EMBL" id="AZB20410.1"/>
    </source>
</evidence>
<accession>A0AAD1DX12</accession>
<protein>
    <submittedName>
        <fullName evidence="1">Uncharacterized protein</fullName>
    </submittedName>
</protein>
<name>A0AAD1DX12_CHRID</name>
<evidence type="ECO:0000313" key="2">
    <source>
        <dbReference type="Proteomes" id="UP000269015"/>
    </source>
</evidence>
<sequence length="171" mass="19475">MILTSLLALPGCTADTQKLKVSPVYTELQRVAKEIPETGKTHTYTTRKEVTERLNPMIIMHSKNDKTLAFRIQGNISSDGHVINQIRKIRSKKGEQNGNTVTLRYYAEIKKIPGKESADVVGYNYIKDEIYKVPDDIKIIKIELYEGHSNNSSDIKPKMIAQQTYNFFAKI</sequence>
<dbReference type="EMBL" id="CP033930">
    <property type="protein sequence ID" value="AZB20410.1"/>
    <property type="molecule type" value="Genomic_DNA"/>
</dbReference>
<reference evidence="1 2" key="1">
    <citation type="submission" date="2018-11" db="EMBL/GenBank/DDBJ databases">
        <title>Proposal to divide the Flavobacteriaceae and reorganize its genera based on Amino Acid Identity values calculated from whole genome sequences.</title>
        <authorList>
            <person name="Nicholson A.C."/>
            <person name="Gulvik C.A."/>
            <person name="Whitney A.M."/>
            <person name="Humrighouse B.W."/>
            <person name="Bell M."/>
            <person name="Holmes B."/>
            <person name="Steigerwalt A.G."/>
            <person name="Villarma A."/>
            <person name="Sheth M."/>
            <person name="Batra D."/>
            <person name="Pryor J."/>
            <person name="Bernardet J.-F."/>
            <person name="Hugo C."/>
            <person name="Kampfer P."/>
            <person name="Newman J."/>
            <person name="McQuiston J.R."/>
        </authorList>
    </citation>
    <scope>NUCLEOTIDE SEQUENCE [LARGE SCALE GENOMIC DNA]</scope>
    <source>
        <strain evidence="1 2">H5559</strain>
    </source>
</reference>
<dbReference type="Proteomes" id="UP000269015">
    <property type="component" value="Chromosome"/>
</dbReference>
<dbReference type="AlphaFoldDB" id="A0AAD1DX12"/>
<organism evidence="1 2">
    <name type="scientific">Chryseobacterium indologenes</name>
    <name type="common">Flavobacterium indologenes</name>
    <dbReference type="NCBI Taxonomy" id="253"/>
    <lineage>
        <taxon>Bacteria</taxon>
        <taxon>Pseudomonadati</taxon>
        <taxon>Bacteroidota</taxon>
        <taxon>Flavobacteriia</taxon>
        <taxon>Flavobacteriales</taxon>
        <taxon>Weeksellaceae</taxon>
        <taxon>Chryseobacterium group</taxon>
        <taxon>Chryseobacterium</taxon>
    </lineage>
</organism>
<gene>
    <name evidence="1" type="ORF">EG352_02700</name>
</gene>